<dbReference type="Proteomes" id="UP000295157">
    <property type="component" value="Unassembled WGS sequence"/>
</dbReference>
<dbReference type="SUPFAM" id="SSF103473">
    <property type="entry name" value="MFS general substrate transporter"/>
    <property type="match status" value="1"/>
</dbReference>
<dbReference type="OrthoDB" id="3811961at2"/>
<keyword evidence="1" id="KW-0472">Membrane</keyword>
<dbReference type="AlphaFoldDB" id="A0A4V2XLH7"/>
<organism evidence="2 3">
    <name type="scientific">Nonomuraea longispora</name>
    <dbReference type="NCBI Taxonomy" id="1848320"/>
    <lineage>
        <taxon>Bacteria</taxon>
        <taxon>Bacillati</taxon>
        <taxon>Actinomycetota</taxon>
        <taxon>Actinomycetes</taxon>
        <taxon>Streptosporangiales</taxon>
        <taxon>Streptosporangiaceae</taxon>
        <taxon>Nonomuraea</taxon>
    </lineage>
</organism>
<evidence type="ECO:0008006" key="4">
    <source>
        <dbReference type="Google" id="ProtNLM"/>
    </source>
</evidence>
<reference evidence="2 3" key="1">
    <citation type="submission" date="2019-02" db="EMBL/GenBank/DDBJ databases">
        <title>Draft genome sequences of novel Actinobacteria.</title>
        <authorList>
            <person name="Sahin N."/>
            <person name="Ay H."/>
            <person name="Saygin H."/>
        </authorList>
    </citation>
    <scope>NUCLEOTIDE SEQUENCE [LARGE SCALE GENOMIC DNA]</scope>
    <source>
        <strain evidence="2 3">KC201</strain>
    </source>
</reference>
<evidence type="ECO:0000256" key="1">
    <source>
        <dbReference type="SAM" id="Phobius"/>
    </source>
</evidence>
<evidence type="ECO:0000313" key="3">
    <source>
        <dbReference type="Proteomes" id="UP000295157"/>
    </source>
</evidence>
<protein>
    <recommendedName>
        <fullName evidence="4">MFS transporter</fullName>
    </recommendedName>
</protein>
<sequence length="73" mass="7724">MRGHADFRRLWSGSAVSQSGSAMGMVALPVVAVTVLEASAFEVALLSALTAVATALLAFPLGRHVEFRRKRPS</sequence>
<keyword evidence="3" id="KW-1185">Reference proteome</keyword>
<dbReference type="EMBL" id="SMJZ01000009">
    <property type="protein sequence ID" value="TDC10476.1"/>
    <property type="molecule type" value="Genomic_DNA"/>
</dbReference>
<feature type="transmembrane region" description="Helical" evidence="1">
    <location>
        <begin position="44"/>
        <end position="62"/>
    </location>
</feature>
<dbReference type="RefSeq" id="WP_132330069.1">
    <property type="nucleotide sequence ID" value="NZ_SMJZ01000009.1"/>
</dbReference>
<feature type="transmembrane region" description="Helical" evidence="1">
    <location>
        <begin position="21"/>
        <end position="38"/>
    </location>
</feature>
<gene>
    <name evidence="2" type="ORF">E1267_04570</name>
</gene>
<keyword evidence="1" id="KW-0812">Transmembrane</keyword>
<name>A0A4V2XLH7_9ACTN</name>
<accession>A0A4V2XLH7</accession>
<evidence type="ECO:0000313" key="2">
    <source>
        <dbReference type="EMBL" id="TDC10476.1"/>
    </source>
</evidence>
<comment type="caution">
    <text evidence="2">The sequence shown here is derived from an EMBL/GenBank/DDBJ whole genome shotgun (WGS) entry which is preliminary data.</text>
</comment>
<dbReference type="InterPro" id="IPR036259">
    <property type="entry name" value="MFS_trans_sf"/>
</dbReference>
<proteinExistence type="predicted"/>
<keyword evidence="1" id="KW-1133">Transmembrane helix</keyword>